<dbReference type="InterPro" id="IPR006439">
    <property type="entry name" value="HAD-SF_hydro_IA"/>
</dbReference>
<dbReference type="NCBIfam" id="TIGR01549">
    <property type="entry name" value="HAD-SF-IA-v1"/>
    <property type="match status" value="1"/>
</dbReference>
<dbReference type="RefSeq" id="WP_063872389.1">
    <property type="nucleotide sequence ID" value="NZ_CAWMRI010000102.1"/>
</dbReference>
<dbReference type="GO" id="GO:0016787">
    <property type="term" value="F:hydrolase activity"/>
    <property type="evidence" value="ECO:0007669"/>
    <property type="project" value="UniProtKB-KW"/>
</dbReference>
<comment type="caution">
    <text evidence="5">The sequence shown here is derived from an EMBL/GenBank/DDBJ whole genome shotgun (WGS) entry which is preliminary data.</text>
</comment>
<name>A0A166JWJ3_NODSP</name>
<dbReference type="InterPro" id="IPR051600">
    <property type="entry name" value="Beta-PGM-like"/>
</dbReference>
<dbReference type="Proteomes" id="UP000076555">
    <property type="component" value="Unassembled WGS sequence"/>
</dbReference>
<dbReference type="Pfam" id="PF00702">
    <property type="entry name" value="Hydrolase"/>
    <property type="match status" value="1"/>
</dbReference>
<proteinExistence type="inferred from homology"/>
<dbReference type="InterPro" id="IPR036412">
    <property type="entry name" value="HAD-like_sf"/>
</dbReference>
<comment type="cofactor">
    <cofactor evidence="1">
        <name>Mg(2+)</name>
        <dbReference type="ChEBI" id="CHEBI:18420"/>
    </cofactor>
</comment>
<dbReference type="SUPFAM" id="SSF56784">
    <property type="entry name" value="HAD-like"/>
    <property type="match status" value="1"/>
</dbReference>
<protein>
    <submittedName>
        <fullName evidence="5">HAD family hydrolase</fullName>
    </submittedName>
</protein>
<dbReference type="SFLD" id="SFLDG01129">
    <property type="entry name" value="C1.5:_HAD__Beta-PGM__Phosphata"/>
    <property type="match status" value="1"/>
</dbReference>
<dbReference type="NCBIfam" id="TIGR01509">
    <property type="entry name" value="HAD-SF-IA-v3"/>
    <property type="match status" value="1"/>
</dbReference>
<dbReference type="GO" id="GO:0046872">
    <property type="term" value="F:metal ion binding"/>
    <property type="evidence" value="ECO:0007669"/>
    <property type="project" value="UniProtKB-KW"/>
</dbReference>
<evidence type="ECO:0000256" key="3">
    <source>
        <dbReference type="ARBA" id="ARBA00022723"/>
    </source>
</evidence>
<dbReference type="PANTHER" id="PTHR46193:SF21">
    <property type="entry name" value="SLL1138 PROTEIN"/>
    <property type="match status" value="1"/>
</dbReference>
<keyword evidence="5" id="KW-0378">Hydrolase</keyword>
<dbReference type="EMBL" id="LWAJ01000102">
    <property type="protein sequence ID" value="KZL50228.1"/>
    <property type="molecule type" value="Genomic_DNA"/>
</dbReference>
<accession>A0A166JWJ3</accession>
<dbReference type="Gene3D" id="1.10.150.240">
    <property type="entry name" value="Putative phosphatase, domain 2"/>
    <property type="match status" value="1"/>
</dbReference>
<dbReference type="InterPro" id="IPR023214">
    <property type="entry name" value="HAD_sf"/>
</dbReference>
<evidence type="ECO:0000256" key="4">
    <source>
        <dbReference type="ARBA" id="ARBA00022842"/>
    </source>
</evidence>
<gene>
    <name evidence="5" type="ORF">A2T98_08570</name>
</gene>
<reference evidence="5 6" key="1">
    <citation type="submission" date="2016-04" db="EMBL/GenBank/DDBJ databases">
        <title>Draft Genome Assembly of the Bloom-forming Cyanobacterium Nodularia spumigena Strain CENA596 in Shrimp Production Ponds.</title>
        <authorList>
            <person name="Popin R.V."/>
            <person name="Rigonato J."/>
            <person name="Abreu V.A."/>
            <person name="Andreote A.P."/>
            <person name="Silveira S.B."/>
            <person name="Odebrecht C."/>
            <person name="Fiore M.F."/>
        </authorList>
    </citation>
    <scope>NUCLEOTIDE SEQUENCE [LARGE SCALE GENOMIC DNA]</scope>
    <source>
        <strain evidence="5 6">CENA596</strain>
    </source>
</reference>
<dbReference type="InterPro" id="IPR023198">
    <property type="entry name" value="PGP-like_dom2"/>
</dbReference>
<evidence type="ECO:0000313" key="6">
    <source>
        <dbReference type="Proteomes" id="UP000076555"/>
    </source>
</evidence>
<sequence>MSLKAVLFDFNGVIINDERIHLQLIDEILIAENLQPQKVSERQASLGRSDRACLQELLKSRGRVDNEEYLTKLLHRKAQAYVQELDKIAKLPLYPGVEDLIYQLRSRKIAPDNPQSVKLGLVSGAIRPEIELVLERAKLAEYFSVIVAGDDITTSKPEPDGYLLAVERLNQAYPDLELQPQECLAIEDTPAGIAAAKQAQMQVVGVANTYPFHMLQRCCNWTVDYLIELELDRVQEIYLQKNVKLTAPEC</sequence>
<evidence type="ECO:0000256" key="2">
    <source>
        <dbReference type="ARBA" id="ARBA00006171"/>
    </source>
</evidence>
<organism evidence="5 6">
    <name type="scientific">Nodularia spumigena CENA596</name>
    <dbReference type="NCBI Taxonomy" id="1819295"/>
    <lineage>
        <taxon>Bacteria</taxon>
        <taxon>Bacillati</taxon>
        <taxon>Cyanobacteriota</taxon>
        <taxon>Cyanophyceae</taxon>
        <taxon>Nostocales</taxon>
        <taxon>Nodulariaceae</taxon>
        <taxon>Nodularia</taxon>
    </lineage>
</organism>
<dbReference type="Gene3D" id="3.40.50.1000">
    <property type="entry name" value="HAD superfamily/HAD-like"/>
    <property type="match status" value="1"/>
</dbReference>
<evidence type="ECO:0000256" key="1">
    <source>
        <dbReference type="ARBA" id="ARBA00001946"/>
    </source>
</evidence>
<comment type="similarity">
    <text evidence="2">Belongs to the HAD-like hydrolase superfamily. CbbY/CbbZ/Gph/YieH family.</text>
</comment>
<keyword evidence="3" id="KW-0479">Metal-binding</keyword>
<dbReference type="SFLD" id="SFLDS00003">
    <property type="entry name" value="Haloacid_Dehalogenase"/>
    <property type="match status" value="1"/>
</dbReference>
<dbReference type="PANTHER" id="PTHR46193">
    <property type="entry name" value="6-PHOSPHOGLUCONATE PHOSPHATASE"/>
    <property type="match status" value="1"/>
</dbReference>
<dbReference type="AlphaFoldDB" id="A0A166JWJ3"/>
<evidence type="ECO:0000313" key="5">
    <source>
        <dbReference type="EMBL" id="KZL50228.1"/>
    </source>
</evidence>
<dbReference type="OrthoDB" id="9797743at2"/>
<keyword evidence="4" id="KW-0460">Magnesium</keyword>